<dbReference type="InterPro" id="IPR001789">
    <property type="entry name" value="Sig_transdc_resp-reg_receiver"/>
</dbReference>
<evidence type="ECO:0000256" key="1">
    <source>
        <dbReference type="ARBA" id="ARBA00022553"/>
    </source>
</evidence>
<keyword evidence="3" id="KW-0805">Transcription regulation</keyword>
<feature type="domain" description="Response regulatory" evidence="7">
    <location>
        <begin position="9"/>
        <end position="123"/>
    </location>
</feature>
<keyword evidence="9" id="KW-1185">Reference proteome</keyword>
<dbReference type="Gene3D" id="3.40.50.2300">
    <property type="match status" value="1"/>
</dbReference>
<dbReference type="GO" id="GO:0032993">
    <property type="term" value="C:protein-DNA complex"/>
    <property type="evidence" value="ECO:0007669"/>
    <property type="project" value="TreeGrafter"/>
</dbReference>
<dbReference type="PROSITE" id="PS50110">
    <property type="entry name" value="RESPONSE_REGULATORY"/>
    <property type="match status" value="1"/>
</dbReference>
<keyword evidence="2" id="KW-0902">Two-component regulatory system</keyword>
<evidence type="ECO:0000259" key="7">
    <source>
        <dbReference type="PROSITE" id="PS50110"/>
    </source>
</evidence>
<dbReference type="PANTHER" id="PTHR48111">
    <property type="entry name" value="REGULATOR OF RPOS"/>
    <property type="match status" value="1"/>
</dbReference>
<evidence type="ECO:0000256" key="6">
    <source>
        <dbReference type="PROSITE-ProRule" id="PRU00169"/>
    </source>
</evidence>
<dbReference type="SUPFAM" id="SSF52172">
    <property type="entry name" value="CheY-like"/>
    <property type="match status" value="1"/>
</dbReference>
<dbReference type="OrthoDB" id="9800029at2"/>
<dbReference type="InterPro" id="IPR036388">
    <property type="entry name" value="WH-like_DNA-bd_sf"/>
</dbReference>
<dbReference type="AlphaFoldDB" id="A0A4Q1AX77"/>
<evidence type="ECO:0000256" key="2">
    <source>
        <dbReference type="ARBA" id="ARBA00023012"/>
    </source>
</evidence>
<evidence type="ECO:0000256" key="4">
    <source>
        <dbReference type="ARBA" id="ARBA00023125"/>
    </source>
</evidence>
<keyword evidence="4 8" id="KW-0238">DNA-binding</keyword>
<dbReference type="Proteomes" id="UP000289758">
    <property type="component" value="Unassembled WGS sequence"/>
</dbReference>
<keyword evidence="1 6" id="KW-0597">Phosphoprotein</keyword>
<dbReference type="InterPro" id="IPR011006">
    <property type="entry name" value="CheY-like_superfamily"/>
</dbReference>
<dbReference type="SMART" id="SM00448">
    <property type="entry name" value="REC"/>
    <property type="match status" value="1"/>
</dbReference>
<dbReference type="EMBL" id="PDKK01000002">
    <property type="protein sequence ID" value="RXK07476.1"/>
    <property type="molecule type" value="Genomic_DNA"/>
</dbReference>
<dbReference type="RefSeq" id="WP_129086365.1">
    <property type="nucleotide sequence ID" value="NZ_CP053836.1"/>
</dbReference>
<evidence type="ECO:0000256" key="5">
    <source>
        <dbReference type="ARBA" id="ARBA00023163"/>
    </source>
</evidence>
<protein>
    <submittedName>
        <fullName evidence="8">DNA-binding response regulator</fullName>
    </submittedName>
</protein>
<proteinExistence type="predicted"/>
<reference evidence="8 9" key="1">
    <citation type="submission" date="2017-10" db="EMBL/GenBank/DDBJ databases">
        <title>Genomics of the genus Arcobacter.</title>
        <authorList>
            <person name="Perez-Cataluna A."/>
            <person name="Figueras M.J."/>
        </authorList>
    </citation>
    <scope>NUCLEOTIDE SEQUENCE [LARGE SCALE GENOMIC DNA]</scope>
    <source>
        <strain evidence="8 9">CECT 8441</strain>
    </source>
</reference>
<dbReference type="GO" id="GO:0000156">
    <property type="term" value="F:phosphorelay response regulator activity"/>
    <property type="evidence" value="ECO:0007669"/>
    <property type="project" value="TreeGrafter"/>
</dbReference>
<evidence type="ECO:0000256" key="3">
    <source>
        <dbReference type="ARBA" id="ARBA00023015"/>
    </source>
</evidence>
<comment type="caution">
    <text evidence="8">The sequence shown here is derived from an EMBL/GenBank/DDBJ whole genome shotgun (WGS) entry which is preliminary data.</text>
</comment>
<dbReference type="InterPro" id="IPR001867">
    <property type="entry name" value="OmpR/PhoB-type_DNA-bd"/>
</dbReference>
<organism evidence="8 9">
    <name type="scientific">Halarcobacter ebronensis</name>
    <dbReference type="NCBI Taxonomy" id="1462615"/>
    <lineage>
        <taxon>Bacteria</taxon>
        <taxon>Pseudomonadati</taxon>
        <taxon>Campylobacterota</taxon>
        <taxon>Epsilonproteobacteria</taxon>
        <taxon>Campylobacterales</taxon>
        <taxon>Arcobacteraceae</taxon>
        <taxon>Halarcobacter</taxon>
    </lineage>
</organism>
<dbReference type="SMART" id="SM00862">
    <property type="entry name" value="Trans_reg_C"/>
    <property type="match status" value="1"/>
</dbReference>
<dbReference type="InterPro" id="IPR016032">
    <property type="entry name" value="Sig_transdc_resp-reg_C-effctor"/>
</dbReference>
<dbReference type="Pfam" id="PF00072">
    <property type="entry name" value="Response_reg"/>
    <property type="match status" value="1"/>
</dbReference>
<sequence>MKNILKYLTILYVEDDDEVRINISNSIANMVKKVYTASNAVDALELYDKYKPDIIFTDIDMKGMNGLDFVKEIREEDSLTPIVVLTAFKTERFLMQAVSLHLESYIIKPISYKDLKEALFNCSEKLLERNKFEIIFPNNAKYNIHTTIFTNEKGEIEKLQNKEKLLLETLIEFKNELVFYDIIEENVWEGDSLNKGTLKVLIGKLRHKIGKNTIVNENEQGYRLLL</sequence>
<gene>
    <name evidence="8" type="ORF">CRV07_03170</name>
</gene>
<dbReference type="GO" id="GO:0005829">
    <property type="term" value="C:cytosol"/>
    <property type="evidence" value="ECO:0007669"/>
    <property type="project" value="TreeGrafter"/>
</dbReference>
<dbReference type="Pfam" id="PF00486">
    <property type="entry name" value="Trans_reg_C"/>
    <property type="match status" value="1"/>
</dbReference>
<dbReference type="GO" id="GO:0006355">
    <property type="term" value="P:regulation of DNA-templated transcription"/>
    <property type="evidence" value="ECO:0007669"/>
    <property type="project" value="InterPro"/>
</dbReference>
<feature type="modified residue" description="4-aspartylphosphate" evidence="6">
    <location>
        <position position="58"/>
    </location>
</feature>
<evidence type="ECO:0000313" key="8">
    <source>
        <dbReference type="EMBL" id="RXK07476.1"/>
    </source>
</evidence>
<dbReference type="SUPFAM" id="SSF46894">
    <property type="entry name" value="C-terminal effector domain of the bipartite response regulators"/>
    <property type="match status" value="1"/>
</dbReference>
<evidence type="ECO:0000313" key="9">
    <source>
        <dbReference type="Proteomes" id="UP000289758"/>
    </source>
</evidence>
<dbReference type="InterPro" id="IPR039420">
    <property type="entry name" value="WalR-like"/>
</dbReference>
<accession>A0A4Q1AX77</accession>
<keyword evidence="5" id="KW-0804">Transcription</keyword>
<dbReference type="PANTHER" id="PTHR48111:SF1">
    <property type="entry name" value="TWO-COMPONENT RESPONSE REGULATOR ORR33"/>
    <property type="match status" value="1"/>
</dbReference>
<dbReference type="GO" id="GO:0000976">
    <property type="term" value="F:transcription cis-regulatory region binding"/>
    <property type="evidence" value="ECO:0007669"/>
    <property type="project" value="TreeGrafter"/>
</dbReference>
<dbReference type="Gene3D" id="1.10.10.10">
    <property type="entry name" value="Winged helix-like DNA-binding domain superfamily/Winged helix DNA-binding domain"/>
    <property type="match status" value="1"/>
</dbReference>
<name>A0A4Q1AX77_9BACT</name>